<name>A0A7W6HTR1_9BACT</name>
<feature type="transmembrane region" description="Helical" evidence="1">
    <location>
        <begin position="170"/>
        <end position="194"/>
    </location>
</feature>
<feature type="transmembrane region" description="Helical" evidence="1">
    <location>
        <begin position="248"/>
        <end position="267"/>
    </location>
</feature>
<comment type="caution">
    <text evidence="2">The sequence shown here is derived from an EMBL/GenBank/DDBJ whole genome shotgun (WGS) entry which is preliminary data.</text>
</comment>
<evidence type="ECO:0000313" key="3">
    <source>
        <dbReference type="Proteomes" id="UP000546007"/>
    </source>
</evidence>
<dbReference type="OrthoDB" id="1099453at2"/>
<feature type="transmembrane region" description="Helical" evidence="1">
    <location>
        <begin position="128"/>
        <end position="150"/>
    </location>
</feature>
<protein>
    <recommendedName>
        <fullName evidence="4">Oligosaccharide repeat unit polymerase</fullName>
    </recommendedName>
</protein>
<feature type="transmembrane region" description="Helical" evidence="1">
    <location>
        <begin position="223"/>
        <end position="241"/>
    </location>
</feature>
<evidence type="ECO:0000256" key="1">
    <source>
        <dbReference type="SAM" id="Phobius"/>
    </source>
</evidence>
<dbReference type="GeneID" id="93101039"/>
<feature type="transmembrane region" description="Helical" evidence="1">
    <location>
        <begin position="362"/>
        <end position="383"/>
    </location>
</feature>
<feature type="transmembrane region" description="Helical" evidence="1">
    <location>
        <begin position="69"/>
        <end position="89"/>
    </location>
</feature>
<reference evidence="2 3" key="1">
    <citation type="submission" date="2020-08" db="EMBL/GenBank/DDBJ databases">
        <title>Genomic Encyclopedia of Type Strains, Phase IV (KMG-IV): sequencing the most valuable type-strain genomes for metagenomic binning, comparative biology and taxonomic classification.</title>
        <authorList>
            <person name="Goeker M."/>
        </authorList>
    </citation>
    <scope>NUCLEOTIDE SEQUENCE [LARGE SCALE GENOMIC DNA]</scope>
    <source>
        <strain evidence="2 3">DSM 105721</strain>
    </source>
</reference>
<feature type="transmembrane region" description="Helical" evidence="1">
    <location>
        <begin position="330"/>
        <end position="350"/>
    </location>
</feature>
<dbReference type="AlphaFoldDB" id="A0A7W6HTR1"/>
<feature type="transmembrane region" description="Helical" evidence="1">
    <location>
        <begin position="42"/>
        <end position="62"/>
    </location>
</feature>
<keyword evidence="3" id="KW-1185">Reference proteome</keyword>
<accession>A0A7W6HTR1</accession>
<keyword evidence="1" id="KW-0472">Membrane</keyword>
<sequence>MARKLVFVLIITIYRVLLDKLYVSTISPFFSYDSLIINRSESVYVFSWGILLILTWCVYPFLKKETSFISFVVAMLFLFKVIPFTSFIACNAQPWEFIVLQTIYWSLIFVLLRVVPSFRIPYLGKNTLFINGVTFIFVAVIVFLSGYYAHFRLHFSLMDVYDLRREARDYDIPIVLGYIHSAAAKVLPLLLIFYVGQKKRVIVLFIVLAILLSFGVNGMKSTFLNLFLCLGLYYLHSKYLLSKLSIGLIFLCIVALFEFSFLGSYFISDILIRRILYIPSLLDTYYYNYAIEYGPLYFNPVVNKTDIAYVIGGFWRTSRTCANNGLFSDAYINLGIWGVFIYPFVYTIFFKYVESIFRGKDYGITFYAAFIITYNMISSFFTVCLLTHGMFILCLIVMFMPSITNAPQRKIVPHL</sequence>
<feature type="transmembrane region" description="Helical" evidence="1">
    <location>
        <begin position="95"/>
        <end position="116"/>
    </location>
</feature>
<keyword evidence="1" id="KW-0812">Transmembrane</keyword>
<gene>
    <name evidence="2" type="ORF">GGR14_000582</name>
</gene>
<dbReference type="EMBL" id="JACIES010000001">
    <property type="protein sequence ID" value="MBB4024821.1"/>
    <property type="molecule type" value="Genomic_DNA"/>
</dbReference>
<keyword evidence="1" id="KW-1133">Transmembrane helix</keyword>
<evidence type="ECO:0008006" key="4">
    <source>
        <dbReference type="Google" id="ProtNLM"/>
    </source>
</evidence>
<evidence type="ECO:0000313" key="2">
    <source>
        <dbReference type="EMBL" id="MBB4024821.1"/>
    </source>
</evidence>
<dbReference type="RefSeq" id="WP_124318184.1">
    <property type="nucleotide sequence ID" value="NZ_AP028155.1"/>
</dbReference>
<proteinExistence type="predicted"/>
<dbReference type="Proteomes" id="UP000546007">
    <property type="component" value="Unassembled WGS sequence"/>
</dbReference>
<organism evidence="2 3">
    <name type="scientific">Butyricimonas faecihominis</name>
    <dbReference type="NCBI Taxonomy" id="1472416"/>
    <lineage>
        <taxon>Bacteria</taxon>
        <taxon>Pseudomonadati</taxon>
        <taxon>Bacteroidota</taxon>
        <taxon>Bacteroidia</taxon>
        <taxon>Bacteroidales</taxon>
        <taxon>Odoribacteraceae</taxon>
        <taxon>Butyricimonas</taxon>
    </lineage>
</organism>